<evidence type="ECO:0000256" key="4">
    <source>
        <dbReference type="ARBA" id="ARBA00005150"/>
    </source>
</evidence>
<dbReference type="EMBL" id="FUZA01000002">
    <property type="protein sequence ID" value="SKB84448.1"/>
    <property type="molecule type" value="Genomic_DNA"/>
</dbReference>
<evidence type="ECO:0000256" key="12">
    <source>
        <dbReference type="ARBA" id="ARBA00022840"/>
    </source>
</evidence>
<dbReference type="SUPFAM" id="SSF53244">
    <property type="entry name" value="MurD-like peptide ligases, peptide-binding domain"/>
    <property type="match status" value="1"/>
</dbReference>
<dbReference type="GO" id="GO:0004326">
    <property type="term" value="F:tetrahydrofolylpolyglutamate synthase activity"/>
    <property type="evidence" value="ECO:0007669"/>
    <property type="project" value="UniProtKB-EC"/>
</dbReference>
<evidence type="ECO:0000256" key="3">
    <source>
        <dbReference type="ARBA" id="ARBA00004799"/>
    </source>
</evidence>
<evidence type="ECO:0000256" key="5">
    <source>
        <dbReference type="ARBA" id="ARBA00008276"/>
    </source>
</evidence>
<comment type="catalytic activity">
    <reaction evidence="19">
        <text>10-formyltetrahydrofolyl-(gamma-L-Glu)(n) + L-glutamate + ATP = 10-formyltetrahydrofolyl-(gamma-L-Glu)(n+1) + ADP + phosphate + H(+)</text>
        <dbReference type="Rhea" id="RHEA:51904"/>
        <dbReference type="Rhea" id="RHEA-COMP:13088"/>
        <dbReference type="Rhea" id="RHEA-COMP:14300"/>
        <dbReference type="ChEBI" id="CHEBI:15378"/>
        <dbReference type="ChEBI" id="CHEBI:29985"/>
        <dbReference type="ChEBI" id="CHEBI:30616"/>
        <dbReference type="ChEBI" id="CHEBI:43474"/>
        <dbReference type="ChEBI" id="CHEBI:134413"/>
        <dbReference type="ChEBI" id="CHEBI:456216"/>
        <dbReference type="EC" id="6.3.2.17"/>
    </reaction>
</comment>
<protein>
    <recommendedName>
        <fullName evidence="8">Dihydrofolate synthase/folylpolyglutamate synthase</fullName>
        <ecNumber evidence="6">6.3.2.12</ecNumber>
        <ecNumber evidence="7">6.3.2.17</ecNumber>
    </recommendedName>
    <alternativeName>
        <fullName evidence="17">Folylpoly-gamma-glutamate synthetase-dihydrofolate synthetase</fullName>
    </alternativeName>
    <alternativeName>
        <fullName evidence="15">Folylpolyglutamate synthetase</fullName>
    </alternativeName>
    <alternativeName>
        <fullName evidence="16">Tetrahydrofolylpolyglutamate synthase</fullName>
    </alternativeName>
</protein>
<dbReference type="InterPro" id="IPR004101">
    <property type="entry name" value="Mur_ligase_C"/>
</dbReference>
<evidence type="ECO:0000256" key="9">
    <source>
        <dbReference type="ARBA" id="ARBA00022598"/>
    </source>
</evidence>
<accession>A0A1T5EL22</accession>
<dbReference type="Pfam" id="PF02875">
    <property type="entry name" value="Mur_ligase_C"/>
    <property type="match status" value="1"/>
</dbReference>
<dbReference type="Gene3D" id="3.90.190.20">
    <property type="entry name" value="Mur ligase, C-terminal domain"/>
    <property type="match status" value="1"/>
</dbReference>
<dbReference type="FunFam" id="3.40.1190.10:FF:000011">
    <property type="entry name" value="Folylpolyglutamate synthase/dihydrofolate synthase"/>
    <property type="match status" value="1"/>
</dbReference>
<evidence type="ECO:0000256" key="6">
    <source>
        <dbReference type="ARBA" id="ARBA00013023"/>
    </source>
</evidence>
<comment type="catalytic activity">
    <reaction evidence="21">
        <text>7,8-dihydropteroate + L-glutamate + ATP = 7,8-dihydrofolate + ADP + phosphate + H(+)</text>
        <dbReference type="Rhea" id="RHEA:23584"/>
        <dbReference type="ChEBI" id="CHEBI:15378"/>
        <dbReference type="ChEBI" id="CHEBI:17839"/>
        <dbReference type="ChEBI" id="CHEBI:29985"/>
        <dbReference type="ChEBI" id="CHEBI:30616"/>
        <dbReference type="ChEBI" id="CHEBI:43474"/>
        <dbReference type="ChEBI" id="CHEBI:57451"/>
        <dbReference type="ChEBI" id="CHEBI:456216"/>
        <dbReference type="EC" id="6.3.2.12"/>
    </reaction>
</comment>
<dbReference type="Gene3D" id="3.40.1190.10">
    <property type="entry name" value="Mur-like, catalytic domain"/>
    <property type="match status" value="1"/>
</dbReference>
<evidence type="ECO:0000256" key="21">
    <source>
        <dbReference type="ARBA" id="ARBA00049161"/>
    </source>
</evidence>
<comment type="catalytic activity">
    <reaction evidence="20">
        <text>(6R)-5,10-methylenetetrahydrofolyl-(gamma-L-Glu)(n) + L-glutamate + ATP = (6R)-5,10-methylenetetrahydrofolyl-(gamma-L-Glu)(n+1) + ADP + phosphate + H(+)</text>
        <dbReference type="Rhea" id="RHEA:51912"/>
        <dbReference type="Rhea" id="RHEA-COMP:13257"/>
        <dbReference type="Rhea" id="RHEA-COMP:13258"/>
        <dbReference type="ChEBI" id="CHEBI:15378"/>
        <dbReference type="ChEBI" id="CHEBI:29985"/>
        <dbReference type="ChEBI" id="CHEBI:30616"/>
        <dbReference type="ChEBI" id="CHEBI:43474"/>
        <dbReference type="ChEBI" id="CHEBI:136572"/>
        <dbReference type="ChEBI" id="CHEBI:456216"/>
        <dbReference type="EC" id="6.3.2.17"/>
    </reaction>
</comment>
<comment type="function">
    <text evidence="2">Functions in two distinct reactions of the de novo folate biosynthetic pathway. Catalyzes the addition of a glutamate residue to dihydropteroate (7,8-dihydropteroate or H2Pte) to form dihydrofolate (7,8-dihydrofolate monoglutamate or H2Pte-Glu). Also catalyzes successive additions of L-glutamate to tetrahydrofolate or 10-formyltetrahydrofolate or 5,10-methylenetetrahydrofolate, leading to folylpolyglutamate derivatives.</text>
</comment>
<dbReference type="PANTHER" id="PTHR11136:SF0">
    <property type="entry name" value="DIHYDROFOLATE SYNTHETASE-RELATED"/>
    <property type="match status" value="1"/>
</dbReference>
<reference evidence="26" key="1">
    <citation type="submission" date="2017-02" db="EMBL/GenBank/DDBJ databases">
        <authorList>
            <person name="Varghese N."/>
            <person name="Submissions S."/>
        </authorList>
    </citation>
    <scope>NUCLEOTIDE SEQUENCE [LARGE SCALE GENOMIC DNA]</scope>
    <source>
        <strain evidence="26">DSM 22270</strain>
    </source>
</reference>
<keyword evidence="14" id="KW-0289">Folate biosynthesis</keyword>
<evidence type="ECO:0000256" key="10">
    <source>
        <dbReference type="ARBA" id="ARBA00022723"/>
    </source>
</evidence>
<dbReference type="Proteomes" id="UP000190897">
    <property type="component" value="Unassembled WGS sequence"/>
</dbReference>
<comment type="catalytic activity">
    <reaction evidence="18">
        <text>(6S)-5,6,7,8-tetrahydrofolyl-(gamma-L-Glu)(n) + L-glutamate + ATP = (6S)-5,6,7,8-tetrahydrofolyl-(gamma-L-Glu)(n+1) + ADP + phosphate + H(+)</text>
        <dbReference type="Rhea" id="RHEA:10580"/>
        <dbReference type="Rhea" id="RHEA-COMP:14738"/>
        <dbReference type="Rhea" id="RHEA-COMP:14740"/>
        <dbReference type="ChEBI" id="CHEBI:15378"/>
        <dbReference type="ChEBI" id="CHEBI:29985"/>
        <dbReference type="ChEBI" id="CHEBI:30616"/>
        <dbReference type="ChEBI" id="CHEBI:43474"/>
        <dbReference type="ChEBI" id="CHEBI:141005"/>
        <dbReference type="ChEBI" id="CHEBI:456216"/>
        <dbReference type="EC" id="6.3.2.17"/>
    </reaction>
</comment>
<evidence type="ECO:0000256" key="17">
    <source>
        <dbReference type="ARBA" id="ARBA00032510"/>
    </source>
</evidence>
<dbReference type="Pfam" id="PF08245">
    <property type="entry name" value="Mur_ligase_M"/>
    <property type="match status" value="1"/>
</dbReference>
<evidence type="ECO:0000256" key="7">
    <source>
        <dbReference type="ARBA" id="ARBA00013025"/>
    </source>
</evidence>
<dbReference type="AlphaFoldDB" id="A0A1T5EL22"/>
<evidence type="ECO:0000256" key="19">
    <source>
        <dbReference type="ARBA" id="ARBA00047808"/>
    </source>
</evidence>
<keyword evidence="10" id="KW-0479">Metal-binding</keyword>
<keyword evidence="12 22" id="KW-0067">ATP-binding</keyword>
<dbReference type="GO" id="GO:0046872">
    <property type="term" value="F:metal ion binding"/>
    <property type="evidence" value="ECO:0007669"/>
    <property type="project" value="UniProtKB-KW"/>
</dbReference>
<keyword evidence="26" id="KW-1185">Reference proteome</keyword>
<comment type="cofactor">
    <cofactor evidence="1">
        <name>Mg(2+)</name>
        <dbReference type="ChEBI" id="CHEBI:18420"/>
    </cofactor>
</comment>
<sequence length="433" mass="46931">MNYQETLDYLYSRLPVFQNIGARAFKPGLHTTQELCKSLGDPQNDYPTLHIGGTNGKGSTSHMLAAILQQAGYKVGLYTSPHLKDFRERIKVNGAFISEDFIVEFIGENKSNIDKLSPSFFEATVAMAFSYFSKQSVEVAVIEVGMGGRLDSTNIITPALSLITNISLDHTQFLGKTLEEIAAEKAGIIKPEVPVVISERQTDAISHVFSNAAVNAHAPVVFASNIYEVSKIGVHNGLMEVNVNERESLGSVFEGLRLDLTGAYQLKNVAGVVAAIQILRDQGWALSDEAVYTALASVTQLTGLKGRWQKLGEKPDIYCDTGHNTAGLASALEQFESIASGCQRFVVGFVGDKDISSMLQLFPSEGVFYFCQPSNMRALDSTELMHMAAAYGLEGSAFLNVNDALEAAVRESDPNDSIYVGGSTFVVADIKDL</sequence>
<dbReference type="PROSITE" id="PS01012">
    <property type="entry name" value="FOLYLPOLYGLU_SYNT_2"/>
    <property type="match status" value="1"/>
</dbReference>
<dbReference type="InterPro" id="IPR036565">
    <property type="entry name" value="Mur-like_cat_sf"/>
</dbReference>
<dbReference type="InterPro" id="IPR001645">
    <property type="entry name" value="Folylpolyglutamate_synth"/>
</dbReference>
<evidence type="ECO:0000256" key="22">
    <source>
        <dbReference type="PIRNR" id="PIRNR001563"/>
    </source>
</evidence>
<comment type="similarity">
    <text evidence="5 22">Belongs to the folylpolyglutamate synthase family.</text>
</comment>
<evidence type="ECO:0000256" key="15">
    <source>
        <dbReference type="ARBA" id="ARBA00030048"/>
    </source>
</evidence>
<feature type="domain" description="Mur ligase C-terminal" evidence="23">
    <location>
        <begin position="306"/>
        <end position="423"/>
    </location>
</feature>
<dbReference type="EC" id="6.3.2.17" evidence="7"/>
<evidence type="ECO:0000256" key="2">
    <source>
        <dbReference type="ARBA" id="ARBA00002714"/>
    </source>
</evidence>
<evidence type="ECO:0000313" key="25">
    <source>
        <dbReference type="EMBL" id="SKB84448.1"/>
    </source>
</evidence>
<keyword evidence="13" id="KW-0460">Magnesium</keyword>
<dbReference type="GO" id="GO:0005524">
    <property type="term" value="F:ATP binding"/>
    <property type="evidence" value="ECO:0007669"/>
    <property type="project" value="UniProtKB-KW"/>
</dbReference>
<evidence type="ECO:0000256" key="16">
    <source>
        <dbReference type="ARBA" id="ARBA00030592"/>
    </source>
</evidence>
<dbReference type="EC" id="6.3.2.12" evidence="6"/>
<gene>
    <name evidence="25" type="ORF">SAMN05660293_02556</name>
</gene>
<evidence type="ECO:0000256" key="14">
    <source>
        <dbReference type="ARBA" id="ARBA00022909"/>
    </source>
</evidence>
<evidence type="ECO:0000256" key="1">
    <source>
        <dbReference type="ARBA" id="ARBA00001946"/>
    </source>
</evidence>
<dbReference type="RefSeq" id="WP_082215026.1">
    <property type="nucleotide sequence ID" value="NZ_FUZA01000002.1"/>
</dbReference>
<dbReference type="PIRSF" id="PIRSF001563">
    <property type="entry name" value="Folylpolyglu_synth"/>
    <property type="match status" value="1"/>
</dbReference>
<dbReference type="InterPro" id="IPR013221">
    <property type="entry name" value="Mur_ligase_cen"/>
</dbReference>
<dbReference type="PANTHER" id="PTHR11136">
    <property type="entry name" value="FOLYLPOLYGLUTAMATE SYNTHASE-RELATED"/>
    <property type="match status" value="1"/>
</dbReference>
<dbReference type="GO" id="GO:0046656">
    <property type="term" value="P:folic acid biosynthetic process"/>
    <property type="evidence" value="ECO:0007669"/>
    <property type="project" value="UniProtKB-KW"/>
</dbReference>
<comment type="pathway">
    <text evidence="4">Cofactor biosynthesis; tetrahydrofolylpolyglutamate biosynthesis.</text>
</comment>
<dbReference type="InterPro" id="IPR036615">
    <property type="entry name" value="Mur_ligase_C_dom_sf"/>
</dbReference>
<evidence type="ECO:0000256" key="20">
    <source>
        <dbReference type="ARBA" id="ARBA00049035"/>
    </source>
</evidence>
<evidence type="ECO:0000256" key="13">
    <source>
        <dbReference type="ARBA" id="ARBA00022842"/>
    </source>
</evidence>
<name>A0A1T5EL22_9BACT</name>
<evidence type="ECO:0000256" key="18">
    <source>
        <dbReference type="ARBA" id="ARBA00047493"/>
    </source>
</evidence>
<organism evidence="25 26">
    <name type="scientific">Dyadobacter psychrophilus</name>
    <dbReference type="NCBI Taxonomy" id="651661"/>
    <lineage>
        <taxon>Bacteria</taxon>
        <taxon>Pseudomonadati</taxon>
        <taxon>Bacteroidota</taxon>
        <taxon>Cytophagia</taxon>
        <taxon>Cytophagales</taxon>
        <taxon>Spirosomataceae</taxon>
        <taxon>Dyadobacter</taxon>
    </lineage>
</organism>
<evidence type="ECO:0000259" key="24">
    <source>
        <dbReference type="Pfam" id="PF08245"/>
    </source>
</evidence>
<keyword evidence="11 22" id="KW-0547">Nucleotide-binding</keyword>
<dbReference type="GO" id="GO:0008841">
    <property type="term" value="F:dihydrofolate synthase activity"/>
    <property type="evidence" value="ECO:0007669"/>
    <property type="project" value="UniProtKB-EC"/>
</dbReference>
<feature type="domain" description="Mur ligase central" evidence="24">
    <location>
        <begin position="51"/>
        <end position="275"/>
    </location>
</feature>
<dbReference type="InterPro" id="IPR018109">
    <property type="entry name" value="Folylpolyglutamate_synth_CS"/>
</dbReference>
<evidence type="ECO:0000256" key="11">
    <source>
        <dbReference type="ARBA" id="ARBA00022741"/>
    </source>
</evidence>
<dbReference type="NCBIfam" id="TIGR01499">
    <property type="entry name" value="folC"/>
    <property type="match status" value="1"/>
</dbReference>
<proteinExistence type="inferred from homology"/>
<comment type="pathway">
    <text evidence="3">Cofactor biosynthesis; tetrahydrofolate biosynthesis; 7,8-dihydrofolate from 2-amino-4-hydroxy-6-hydroxymethyl-7,8-dihydropteridine diphosphate and 4-aminobenzoate: step 2/2.</text>
</comment>
<dbReference type="SUPFAM" id="SSF53623">
    <property type="entry name" value="MurD-like peptide ligases, catalytic domain"/>
    <property type="match status" value="1"/>
</dbReference>
<evidence type="ECO:0000259" key="23">
    <source>
        <dbReference type="Pfam" id="PF02875"/>
    </source>
</evidence>
<evidence type="ECO:0000313" key="26">
    <source>
        <dbReference type="Proteomes" id="UP000190897"/>
    </source>
</evidence>
<dbReference type="STRING" id="651661.SAMN05660293_02556"/>
<dbReference type="OrthoDB" id="9809356at2"/>
<keyword evidence="9 22" id="KW-0436">Ligase</keyword>
<evidence type="ECO:0000256" key="8">
    <source>
        <dbReference type="ARBA" id="ARBA00019357"/>
    </source>
</evidence>
<dbReference type="GO" id="GO:0005737">
    <property type="term" value="C:cytoplasm"/>
    <property type="evidence" value="ECO:0007669"/>
    <property type="project" value="TreeGrafter"/>
</dbReference>